<gene>
    <name evidence="10" type="ORF">ANANG_G00225860</name>
</gene>
<evidence type="ECO:0000256" key="4">
    <source>
        <dbReference type="ARBA" id="ARBA00023180"/>
    </source>
</evidence>
<keyword evidence="2" id="KW-0677">Repeat</keyword>
<feature type="domain" description="TNFR-Cys" evidence="9">
    <location>
        <begin position="32"/>
        <end position="69"/>
    </location>
</feature>
<accession>A0A9D3LX15</accession>
<dbReference type="GO" id="GO:0005031">
    <property type="term" value="F:tumor necrosis factor receptor activity"/>
    <property type="evidence" value="ECO:0007669"/>
    <property type="project" value="TreeGrafter"/>
</dbReference>
<feature type="disulfide bond" evidence="5">
    <location>
        <begin position="139"/>
        <end position="157"/>
    </location>
</feature>
<feature type="domain" description="TNFR-Cys" evidence="9">
    <location>
        <begin position="114"/>
        <end position="157"/>
    </location>
</feature>
<dbReference type="PROSITE" id="PS50050">
    <property type="entry name" value="TNFR_NGFR_2"/>
    <property type="match status" value="4"/>
</dbReference>
<keyword evidence="7" id="KW-1133">Transmembrane helix</keyword>
<organism evidence="10 11">
    <name type="scientific">Anguilla anguilla</name>
    <name type="common">European freshwater eel</name>
    <name type="synonym">Muraena anguilla</name>
    <dbReference type="NCBI Taxonomy" id="7936"/>
    <lineage>
        <taxon>Eukaryota</taxon>
        <taxon>Metazoa</taxon>
        <taxon>Chordata</taxon>
        <taxon>Craniata</taxon>
        <taxon>Vertebrata</taxon>
        <taxon>Euteleostomi</taxon>
        <taxon>Actinopterygii</taxon>
        <taxon>Neopterygii</taxon>
        <taxon>Teleostei</taxon>
        <taxon>Anguilliformes</taxon>
        <taxon>Anguillidae</taxon>
        <taxon>Anguilla</taxon>
    </lineage>
</organism>
<dbReference type="InterPro" id="IPR051670">
    <property type="entry name" value="TNF_chemokine_rcpt-like"/>
</dbReference>
<protein>
    <recommendedName>
        <fullName evidence="9">TNFR-Cys domain-containing protein</fullName>
    </recommendedName>
</protein>
<evidence type="ECO:0000256" key="5">
    <source>
        <dbReference type="PROSITE-ProRule" id="PRU00206"/>
    </source>
</evidence>
<dbReference type="SMART" id="SM00208">
    <property type="entry name" value="TNFR"/>
    <property type="match status" value="4"/>
</dbReference>
<dbReference type="GO" id="GO:0043120">
    <property type="term" value="F:tumor necrosis factor binding"/>
    <property type="evidence" value="ECO:0007669"/>
    <property type="project" value="TreeGrafter"/>
</dbReference>
<dbReference type="AlphaFoldDB" id="A0A9D3LX15"/>
<feature type="disulfide bond" evidence="5">
    <location>
        <begin position="48"/>
        <end position="61"/>
    </location>
</feature>
<dbReference type="GO" id="GO:0002724">
    <property type="term" value="P:regulation of T cell cytokine production"/>
    <property type="evidence" value="ECO:0007669"/>
    <property type="project" value="TreeGrafter"/>
</dbReference>
<keyword evidence="3 5" id="KW-1015">Disulfide bond</keyword>
<keyword evidence="7" id="KW-0472">Membrane</keyword>
<name>A0A9D3LX15_ANGAN</name>
<reference evidence="10" key="1">
    <citation type="submission" date="2021-01" db="EMBL/GenBank/DDBJ databases">
        <title>A chromosome-scale assembly of European eel, Anguilla anguilla.</title>
        <authorList>
            <person name="Henkel C."/>
            <person name="Jong-Raadsen S.A."/>
            <person name="Dufour S."/>
            <person name="Weltzien F.-A."/>
            <person name="Palstra A.P."/>
            <person name="Pelster B."/>
            <person name="Spaink H.P."/>
            <person name="Van Den Thillart G.E."/>
            <person name="Jansen H."/>
            <person name="Zahm M."/>
            <person name="Klopp C."/>
            <person name="Cedric C."/>
            <person name="Louis A."/>
            <person name="Berthelot C."/>
            <person name="Parey E."/>
            <person name="Roest Crollius H."/>
            <person name="Montfort J."/>
            <person name="Robinson-Rechavi M."/>
            <person name="Bucao C."/>
            <person name="Bouchez O."/>
            <person name="Gislard M."/>
            <person name="Lluch J."/>
            <person name="Milhes M."/>
            <person name="Lampietro C."/>
            <person name="Lopez Roques C."/>
            <person name="Donnadieu C."/>
            <person name="Braasch I."/>
            <person name="Desvignes T."/>
            <person name="Postlethwait J."/>
            <person name="Bobe J."/>
            <person name="Guiguen Y."/>
            <person name="Dirks R."/>
        </authorList>
    </citation>
    <scope>NUCLEOTIDE SEQUENCE</scope>
    <source>
        <strain evidence="10">Tag_6206</strain>
        <tissue evidence="10">Liver</tissue>
    </source>
</reference>
<feature type="repeat" description="TNFR-Cys" evidence="5">
    <location>
        <begin position="71"/>
        <end position="113"/>
    </location>
</feature>
<dbReference type="Gene3D" id="2.10.50.10">
    <property type="entry name" value="Tumor Necrosis Factor Receptor, subunit A, domain 2"/>
    <property type="match status" value="2"/>
</dbReference>
<evidence type="ECO:0000313" key="11">
    <source>
        <dbReference type="Proteomes" id="UP001044222"/>
    </source>
</evidence>
<dbReference type="InterPro" id="IPR001368">
    <property type="entry name" value="TNFR/NGFR_Cys_rich_reg"/>
</dbReference>
<feature type="disulfide bond" evidence="5">
    <location>
        <begin position="115"/>
        <end position="130"/>
    </location>
</feature>
<feature type="compositionally biased region" description="Low complexity" evidence="6">
    <location>
        <begin position="326"/>
        <end position="336"/>
    </location>
</feature>
<comment type="caution">
    <text evidence="5">Lacks conserved residue(s) required for the propagation of feature annotation.</text>
</comment>
<proteinExistence type="predicted"/>
<feature type="chain" id="PRO_5039633062" description="TNFR-Cys domain-containing protein" evidence="8">
    <location>
        <begin position="19"/>
        <end position="441"/>
    </location>
</feature>
<comment type="caution">
    <text evidence="10">The sequence shown here is derived from an EMBL/GenBank/DDBJ whole genome shotgun (WGS) entry which is preliminary data.</text>
</comment>
<dbReference type="CDD" id="cd12087">
    <property type="entry name" value="TM_EGFR-like"/>
    <property type="match status" value="1"/>
</dbReference>
<evidence type="ECO:0000256" key="7">
    <source>
        <dbReference type="SAM" id="Phobius"/>
    </source>
</evidence>
<sequence length="441" mass="47276">MFWVKYFLIAGVMRLAENKVLLPPYPPVSNDKCPDPAMYFDKRVKLCCSLCKPGFHMKNACSDTLDTVCQKCKEGTFFAVPNHYQNCFRCSRCQEDMGLIYTGNCSTSADATCACRTGTYCIMREHNRPCKECRELTRCPPGEGVSEQGTDDSDVSCSPCPEGTFSDKESYTETCQQHTDCESQGGRTVRPGNATSDRVCVLATGTPITTTTITTTTSGAPSTASTHATSNTFTTADRRTGVSISKSKTPPLDSVAIIVGVVLPVAFLLGLIVFLAVCFKRNRGDTNNNIKKETNKPSHCTSVHSPQDCFPFNPPEKLCLLGGKDSSNPSLSSSSSGRTDQRSLLDPEPSAQSCGPVIHSSQGGSVCHDSLQASNSAVTLKISATFSCHLSPGTHLCPVPTSPVIDSTPSSSSLPLSKEEERQNPTKEAQAAVQESGKVVC</sequence>
<dbReference type="GO" id="GO:0150079">
    <property type="term" value="P:negative regulation of neuroinflammatory response"/>
    <property type="evidence" value="ECO:0007669"/>
    <property type="project" value="TreeGrafter"/>
</dbReference>
<keyword evidence="11" id="KW-1185">Reference proteome</keyword>
<dbReference type="GO" id="GO:0008630">
    <property type="term" value="P:intrinsic apoptotic signaling pathway in response to DNA damage"/>
    <property type="evidence" value="ECO:0007669"/>
    <property type="project" value="TreeGrafter"/>
</dbReference>
<keyword evidence="1 8" id="KW-0732">Signal</keyword>
<feature type="disulfide bond" evidence="5">
    <location>
        <begin position="72"/>
        <end position="87"/>
    </location>
</feature>
<evidence type="ECO:0000256" key="3">
    <source>
        <dbReference type="ARBA" id="ARBA00023157"/>
    </source>
</evidence>
<dbReference type="GO" id="GO:0042129">
    <property type="term" value="P:regulation of T cell proliferation"/>
    <property type="evidence" value="ECO:0007669"/>
    <property type="project" value="TreeGrafter"/>
</dbReference>
<dbReference type="GO" id="GO:0048714">
    <property type="term" value="P:positive regulation of oligodendrocyte differentiation"/>
    <property type="evidence" value="ECO:0007669"/>
    <property type="project" value="TreeGrafter"/>
</dbReference>
<feature type="signal peptide" evidence="8">
    <location>
        <begin position="1"/>
        <end position="18"/>
    </location>
</feature>
<dbReference type="GO" id="GO:0051044">
    <property type="term" value="P:positive regulation of membrane protein ectodomain proteolysis"/>
    <property type="evidence" value="ECO:0007669"/>
    <property type="project" value="TreeGrafter"/>
</dbReference>
<feature type="domain" description="TNFR-Cys" evidence="9">
    <location>
        <begin position="71"/>
        <end position="113"/>
    </location>
</feature>
<dbReference type="Pfam" id="PF00020">
    <property type="entry name" value="TNFR_c6"/>
    <property type="match status" value="3"/>
</dbReference>
<dbReference type="GO" id="GO:0097191">
    <property type="term" value="P:extrinsic apoptotic signaling pathway"/>
    <property type="evidence" value="ECO:0007669"/>
    <property type="project" value="TreeGrafter"/>
</dbReference>
<feature type="disulfide bond" evidence="5">
    <location>
        <begin position="160"/>
        <end position="175"/>
    </location>
</feature>
<dbReference type="GO" id="GO:0031643">
    <property type="term" value="P:positive regulation of myelination"/>
    <property type="evidence" value="ECO:0007669"/>
    <property type="project" value="TreeGrafter"/>
</dbReference>
<dbReference type="PROSITE" id="PS00652">
    <property type="entry name" value="TNFR_NGFR_1"/>
    <property type="match status" value="2"/>
</dbReference>
<dbReference type="SUPFAM" id="SSF57586">
    <property type="entry name" value="TNF receptor-like"/>
    <property type="match status" value="3"/>
</dbReference>
<evidence type="ECO:0000256" key="2">
    <source>
        <dbReference type="ARBA" id="ARBA00022737"/>
    </source>
</evidence>
<feature type="repeat" description="TNFR-Cys" evidence="5">
    <location>
        <begin position="32"/>
        <end position="69"/>
    </location>
</feature>
<evidence type="ECO:0000313" key="10">
    <source>
        <dbReference type="EMBL" id="KAG5838651.1"/>
    </source>
</evidence>
<feature type="transmembrane region" description="Helical" evidence="7">
    <location>
        <begin position="255"/>
        <end position="279"/>
    </location>
</feature>
<evidence type="ECO:0000256" key="1">
    <source>
        <dbReference type="ARBA" id="ARBA00022729"/>
    </source>
</evidence>
<feature type="region of interest" description="Disordered" evidence="6">
    <location>
        <begin position="323"/>
        <end position="355"/>
    </location>
</feature>
<evidence type="ECO:0000256" key="6">
    <source>
        <dbReference type="SAM" id="MobiDB-lite"/>
    </source>
</evidence>
<evidence type="ECO:0000259" key="9">
    <source>
        <dbReference type="PROSITE" id="PS50050"/>
    </source>
</evidence>
<keyword evidence="7" id="KW-0812">Transmembrane</keyword>
<dbReference type="EMBL" id="JAFIRN010000012">
    <property type="protein sequence ID" value="KAG5838651.1"/>
    <property type="molecule type" value="Genomic_DNA"/>
</dbReference>
<feature type="region of interest" description="Disordered" evidence="6">
    <location>
        <begin position="400"/>
        <end position="441"/>
    </location>
</feature>
<dbReference type="PANTHER" id="PTHR47386:SF1">
    <property type="entry name" value="TUMOR NECROSIS FACTOR RECEPTOR SUPERFAMILY MEMBER 1B"/>
    <property type="match status" value="1"/>
</dbReference>
<feature type="repeat" description="TNFR-Cys" evidence="5">
    <location>
        <begin position="114"/>
        <end position="157"/>
    </location>
</feature>
<dbReference type="Proteomes" id="UP001044222">
    <property type="component" value="Chromosome 12"/>
</dbReference>
<feature type="repeat" description="TNFR-Cys" evidence="5">
    <location>
        <begin position="159"/>
        <end position="200"/>
    </location>
</feature>
<feature type="compositionally biased region" description="Low complexity" evidence="6">
    <location>
        <begin position="400"/>
        <end position="416"/>
    </location>
</feature>
<keyword evidence="4" id="KW-0325">Glycoprotein</keyword>
<feature type="domain" description="TNFR-Cys" evidence="9">
    <location>
        <begin position="159"/>
        <end position="200"/>
    </location>
</feature>
<evidence type="ECO:0000256" key="8">
    <source>
        <dbReference type="SAM" id="SignalP"/>
    </source>
</evidence>
<dbReference type="PANTHER" id="PTHR47386">
    <property type="entry name" value="TUMOR NECROSIS FACTOR RECEPTOR SUPERFAMILY MEMBER 1B"/>
    <property type="match status" value="1"/>
</dbReference>
<feature type="disulfide bond" evidence="5">
    <location>
        <begin position="51"/>
        <end position="69"/>
    </location>
</feature>